<name>A0A1J8QK26_9AGAM</name>
<dbReference type="Pfam" id="PF00106">
    <property type="entry name" value="adh_short"/>
    <property type="match status" value="1"/>
</dbReference>
<evidence type="ECO:0000256" key="1">
    <source>
        <dbReference type="ARBA" id="ARBA00006484"/>
    </source>
</evidence>
<keyword evidence="2" id="KW-0521">NADP</keyword>
<protein>
    <recommendedName>
        <fullName evidence="6">NAD(P)-binding protein</fullName>
    </recommendedName>
</protein>
<dbReference type="STRING" id="180088.A0A1J8QK26"/>
<keyword evidence="3" id="KW-0560">Oxidoreductase</keyword>
<dbReference type="PANTHER" id="PTHR24320:SF236">
    <property type="entry name" value="SHORT-CHAIN DEHYDROGENASE-RELATED"/>
    <property type="match status" value="1"/>
</dbReference>
<dbReference type="InterPro" id="IPR002347">
    <property type="entry name" value="SDR_fam"/>
</dbReference>
<gene>
    <name evidence="4" type="ORF">AZE42_10595</name>
</gene>
<reference evidence="4 5" key="1">
    <citation type="submission" date="2016-03" db="EMBL/GenBank/DDBJ databases">
        <title>Comparative genomics of the ectomycorrhizal sister species Rhizopogon vinicolor and Rhizopogon vesiculosus (Basidiomycota: Boletales) reveals a divergence of the mating type B locus.</title>
        <authorList>
            <person name="Mujic A.B."/>
            <person name="Kuo A."/>
            <person name="Tritt A."/>
            <person name="Lipzen A."/>
            <person name="Chen C."/>
            <person name="Johnson J."/>
            <person name="Sharma A."/>
            <person name="Barry K."/>
            <person name="Grigoriev I.V."/>
            <person name="Spatafora J.W."/>
        </authorList>
    </citation>
    <scope>NUCLEOTIDE SEQUENCE [LARGE SCALE GENOMIC DNA]</scope>
    <source>
        <strain evidence="4 5">AM-OR11-056</strain>
    </source>
</reference>
<dbReference type="Gene3D" id="3.40.50.720">
    <property type="entry name" value="NAD(P)-binding Rossmann-like Domain"/>
    <property type="match status" value="1"/>
</dbReference>
<dbReference type="AlphaFoldDB" id="A0A1J8QK26"/>
<evidence type="ECO:0008006" key="6">
    <source>
        <dbReference type="Google" id="ProtNLM"/>
    </source>
</evidence>
<dbReference type="OrthoDB" id="191139at2759"/>
<comment type="caution">
    <text evidence="4">The sequence shown here is derived from an EMBL/GenBank/DDBJ whole genome shotgun (WGS) entry which is preliminary data.</text>
</comment>
<sequence length="338" mass="36976">MGHFWSAIICESFFPPATQFHASDIPDMSGKVVLVTGANAGIGKETARVRVPINALFVLRTNINVSIGSQVLLTKNAKVYIACRDKAKGEAAIRELKDSTGKEAFFLQLNLANLKSVKAAGEEFVSKEPLLHVLFNNAGVMTPPVEMITDDGYDLQFGTNVVGHFYFTKLVMPGLLAAATTSSDGTARVVNTSSNGHWMSGLDYNTFRDSSIRRKKNAWSLYGQSKTHEKGNIIFSAELARRYGGQGIVSTALNPGGIKTELSRHSSSFSQVLVNMFFHDVSYGALTQLYAGTTAEGAKLNGKYLIPWARMGNPRADTQDPQQGMELWNWLEEQVKDV</sequence>
<dbReference type="SUPFAM" id="SSF51735">
    <property type="entry name" value="NAD(P)-binding Rossmann-fold domains"/>
    <property type="match status" value="1"/>
</dbReference>
<accession>A0A1J8QK26</accession>
<evidence type="ECO:0000313" key="5">
    <source>
        <dbReference type="Proteomes" id="UP000183567"/>
    </source>
</evidence>
<dbReference type="PRINTS" id="PR00081">
    <property type="entry name" value="GDHRDH"/>
</dbReference>
<organism evidence="4 5">
    <name type="scientific">Rhizopogon vesiculosus</name>
    <dbReference type="NCBI Taxonomy" id="180088"/>
    <lineage>
        <taxon>Eukaryota</taxon>
        <taxon>Fungi</taxon>
        <taxon>Dikarya</taxon>
        <taxon>Basidiomycota</taxon>
        <taxon>Agaricomycotina</taxon>
        <taxon>Agaricomycetes</taxon>
        <taxon>Agaricomycetidae</taxon>
        <taxon>Boletales</taxon>
        <taxon>Suillineae</taxon>
        <taxon>Rhizopogonaceae</taxon>
        <taxon>Rhizopogon</taxon>
    </lineage>
</organism>
<proteinExistence type="inferred from homology"/>
<dbReference type="PANTHER" id="PTHR24320">
    <property type="entry name" value="RETINOL DEHYDROGENASE"/>
    <property type="match status" value="1"/>
</dbReference>
<keyword evidence="5" id="KW-1185">Reference proteome</keyword>
<evidence type="ECO:0000256" key="2">
    <source>
        <dbReference type="ARBA" id="ARBA00022857"/>
    </source>
</evidence>
<evidence type="ECO:0000256" key="3">
    <source>
        <dbReference type="ARBA" id="ARBA00023002"/>
    </source>
</evidence>
<dbReference type="GO" id="GO:0016491">
    <property type="term" value="F:oxidoreductase activity"/>
    <property type="evidence" value="ECO:0007669"/>
    <property type="project" value="UniProtKB-KW"/>
</dbReference>
<dbReference type="EMBL" id="LVVM01000226">
    <property type="protein sequence ID" value="OJA21277.1"/>
    <property type="molecule type" value="Genomic_DNA"/>
</dbReference>
<comment type="similarity">
    <text evidence="1">Belongs to the short-chain dehydrogenases/reductases (SDR) family.</text>
</comment>
<evidence type="ECO:0000313" key="4">
    <source>
        <dbReference type="EMBL" id="OJA21277.1"/>
    </source>
</evidence>
<dbReference type="InterPro" id="IPR036291">
    <property type="entry name" value="NAD(P)-bd_dom_sf"/>
</dbReference>
<dbReference type="Proteomes" id="UP000183567">
    <property type="component" value="Unassembled WGS sequence"/>
</dbReference>